<dbReference type="EMBL" id="CP061800">
    <property type="protein sequence ID" value="QTA87082.1"/>
    <property type="molecule type" value="Genomic_DNA"/>
</dbReference>
<protein>
    <submittedName>
        <fullName evidence="2">Uncharacterized protein</fullName>
    </submittedName>
</protein>
<keyword evidence="3" id="KW-1185">Reference proteome</keyword>
<proteinExistence type="predicted"/>
<dbReference type="Proteomes" id="UP000663722">
    <property type="component" value="Chromosome"/>
</dbReference>
<gene>
    <name evidence="2" type="ORF">dnm_031100</name>
</gene>
<evidence type="ECO:0000256" key="1">
    <source>
        <dbReference type="SAM" id="MobiDB-lite"/>
    </source>
</evidence>
<dbReference type="AlphaFoldDB" id="A0A975BK20"/>
<sequence length="259" mass="29782">MPSWQKNGCVPPFTHPKKSATKTQRHKVTTKRLCETSCLRAFVAKNGCVPPFTHPKKSATKTQRHKVTTKRLCETSCLRAFVAKKRMCPPFYTSEKISHKDTKTPQRDFVRLCAFVPSWQKTDVSPLFLVPPLSGVTPPKGRTTNFILENPVKKFFKNVILSSPGVYNIIQRGRNRSEWEAVMVYISYTTLRYPACIFQQHSNVVLLTHQPEKRFAILFILCDKKIYGNKGIPLWVLREHEINNIPDTKNGYFIFGEIP</sequence>
<evidence type="ECO:0000313" key="2">
    <source>
        <dbReference type="EMBL" id="QTA87082.1"/>
    </source>
</evidence>
<name>A0A975BK20_9BACT</name>
<accession>A0A975BK20</accession>
<feature type="region of interest" description="Disordered" evidence="1">
    <location>
        <begin position="1"/>
        <end position="24"/>
    </location>
</feature>
<organism evidence="2 3">
    <name type="scientific">Desulfonema magnum</name>
    <dbReference type="NCBI Taxonomy" id="45655"/>
    <lineage>
        <taxon>Bacteria</taxon>
        <taxon>Pseudomonadati</taxon>
        <taxon>Thermodesulfobacteriota</taxon>
        <taxon>Desulfobacteria</taxon>
        <taxon>Desulfobacterales</taxon>
        <taxon>Desulfococcaceae</taxon>
        <taxon>Desulfonema</taxon>
    </lineage>
</organism>
<evidence type="ECO:0000313" key="3">
    <source>
        <dbReference type="Proteomes" id="UP000663722"/>
    </source>
</evidence>
<reference evidence="2" key="1">
    <citation type="journal article" date="2021" name="Microb. Physiol.">
        <title>Proteogenomic Insights into the Physiology of Marine, Sulfate-Reducing, Filamentous Desulfonema limicola and Desulfonema magnum.</title>
        <authorList>
            <person name="Schnaars V."/>
            <person name="Wohlbrand L."/>
            <person name="Scheve S."/>
            <person name="Hinrichs C."/>
            <person name="Reinhardt R."/>
            <person name="Rabus R."/>
        </authorList>
    </citation>
    <scope>NUCLEOTIDE SEQUENCE</scope>
    <source>
        <strain evidence="2">4be13</strain>
    </source>
</reference>
<dbReference type="RefSeq" id="WP_207682427.1">
    <property type="nucleotide sequence ID" value="NZ_CP061800.1"/>
</dbReference>
<feature type="compositionally biased region" description="Basic residues" evidence="1">
    <location>
        <begin position="15"/>
        <end position="24"/>
    </location>
</feature>
<dbReference type="KEGG" id="dmm:dnm_031100"/>